<evidence type="ECO:0000313" key="2">
    <source>
        <dbReference type="Proteomes" id="UP000326340"/>
    </source>
</evidence>
<dbReference type="InterPro" id="IPR029063">
    <property type="entry name" value="SAM-dependent_MTases_sf"/>
</dbReference>
<comment type="caution">
    <text evidence="1">The sequence shown here is derived from an EMBL/GenBank/DDBJ whole genome shotgun (WGS) entry which is preliminary data.</text>
</comment>
<dbReference type="PANTHER" id="PTHR43712">
    <property type="entry name" value="PUTATIVE (AFU_ORTHOLOGUE AFUA_4G14580)-RELATED"/>
    <property type="match status" value="1"/>
</dbReference>
<dbReference type="Gene3D" id="3.40.50.150">
    <property type="entry name" value="Vaccinia Virus protein VP39"/>
    <property type="match status" value="1"/>
</dbReference>
<reference evidence="1 2" key="1">
    <citation type="journal article" date="2019" name="Sci. Rep.">
        <title>Colletotrichum shisoi sp. nov., an anthracnose pathogen of Perilla frutescens in Japan: molecular phylogenetic, morphological and genomic evidence.</title>
        <authorList>
            <person name="Gan P."/>
            <person name="Tsushima A."/>
            <person name="Hiroyama R."/>
            <person name="Narusaka M."/>
            <person name="Takano Y."/>
            <person name="Narusaka Y."/>
            <person name="Kawaradani M."/>
            <person name="Damm U."/>
            <person name="Shirasu K."/>
        </authorList>
    </citation>
    <scope>NUCLEOTIDE SEQUENCE [LARGE SCALE GENOMIC DNA]</scope>
    <source>
        <strain evidence="1 2">PG-2018a</strain>
    </source>
</reference>
<protein>
    <submittedName>
        <fullName evidence="1">Dothistromin biosynthesis regulatory protein aflJ</fullName>
    </submittedName>
</protein>
<name>A0A5Q4BKV0_9PEZI</name>
<dbReference type="InterPro" id="IPR036390">
    <property type="entry name" value="WH_DNA-bd_sf"/>
</dbReference>
<dbReference type="Gene3D" id="1.10.10.10">
    <property type="entry name" value="Winged helix-like DNA-binding domain superfamily/Winged helix DNA-binding domain"/>
    <property type="match status" value="1"/>
</dbReference>
<dbReference type="SUPFAM" id="SSF46785">
    <property type="entry name" value="Winged helix' DNA-binding domain"/>
    <property type="match status" value="1"/>
</dbReference>
<gene>
    <name evidence="1" type="primary">AflJ</name>
    <name evidence="1" type="ORF">CSHISOI_07881</name>
</gene>
<sequence length="407" mass="43981">MASQEHGSHEDTVVAFGLSTRSETCPLASTSATAIDSIPFPKSASGLLQGLVRQTQLLACLQWLGQFQILSYVPLTKTVAYNDLAGLAGVPPAQIRRIVRMAATVGILREPKPGHVAHTPLSAQMYKKPSYSDAVGFTAETVVPTSLRMADAARQQMRYHQEDANPFQTATDPSFSLASACERDHRPRRRAVAFRRLTAVNRTSAVLEVLSSVNLEELGQTVVDVNSTSTAIAKSLRSRNPSLHFVVQMHEGTERKTESACSSRRVETSSWLEIQNRAPGTTQNETNAAVYLLHVPDPFFYASSRAHAEACVAELRAHFDRLRTNKTATVTLIADVVPERSCSGGDGDGSPGGPAEARARLNDLLLLQAGHDVVFDVKRLQALLGFAREGADKASVVNQLSSASHSL</sequence>
<dbReference type="Proteomes" id="UP000326340">
    <property type="component" value="Unassembled WGS sequence"/>
</dbReference>
<accession>A0A5Q4BKV0</accession>
<dbReference type="PANTHER" id="PTHR43712:SF15">
    <property type="entry name" value="MONODICTYPHENONE CLUSTER TRANSCRIPTIONAL COACTIVATOR MDPA"/>
    <property type="match status" value="1"/>
</dbReference>
<feature type="non-terminal residue" evidence="1">
    <location>
        <position position="407"/>
    </location>
</feature>
<proteinExistence type="predicted"/>
<organism evidence="1 2">
    <name type="scientific">Colletotrichum shisoi</name>
    <dbReference type="NCBI Taxonomy" id="2078593"/>
    <lineage>
        <taxon>Eukaryota</taxon>
        <taxon>Fungi</taxon>
        <taxon>Dikarya</taxon>
        <taxon>Ascomycota</taxon>
        <taxon>Pezizomycotina</taxon>
        <taxon>Sordariomycetes</taxon>
        <taxon>Hypocreomycetidae</taxon>
        <taxon>Glomerellales</taxon>
        <taxon>Glomerellaceae</taxon>
        <taxon>Colletotrichum</taxon>
        <taxon>Colletotrichum destructivum species complex</taxon>
    </lineage>
</organism>
<keyword evidence="2" id="KW-1185">Reference proteome</keyword>
<dbReference type="EMBL" id="PUHP01000879">
    <property type="protein sequence ID" value="TQN67602.1"/>
    <property type="molecule type" value="Genomic_DNA"/>
</dbReference>
<dbReference type="OrthoDB" id="2410195at2759"/>
<dbReference type="InterPro" id="IPR036388">
    <property type="entry name" value="WH-like_DNA-bd_sf"/>
</dbReference>
<evidence type="ECO:0000313" key="1">
    <source>
        <dbReference type="EMBL" id="TQN67602.1"/>
    </source>
</evidence>
<dbReference type="AlphaFoldDB" id="A0A5Q4BKV0"/>